<evidence type="ECO:0000256" key="1">
    <source>
        <dbReference type="ARBA" id="ARBA00004123"/>
    </source>
</evidence>
<keyword evidence="4" id="KW-0399">Innate immunity</keyword>
<dbReference type="Pfam" id="PF16158">
    <property type="entry name" value="N_BRCA1_IG"/>
    <property type="match status" value="1"/>
</dbReference>
<gene>
    <name evidence="10" type="ORF">PLEPLA_LOCUS28436</name>
</gene>
<evidence type="ECO:0000256" key="4">
    <source>
        <dbReference type="ARBA" id="ARBA00022588"/>
    </source>
</evidence>
<name>A0A9N7V0C5_PLEPL</name>
<dbReference type="InterPro" id="IPR009060">
    <property type="entry name" value="UBA-like_sf"/>
</dbReference>
<evidence type="ECO:0000259" key="9">
    <source>
        <dbReference type="Pfam" id="PF16158"/>
    </source>
</evidence>
<evidence type="ECO:0000313" key="10">
    <source>
        <dbReference type="EMBL" id="CAB1440670.1"/>
    </source>
</evidence>
<dbReference type="CDD" id="cd14947">
    <property type="entry name" value="NBR1_like"/>
    <property type="match status" value="1"/>
</dbReference>
<evidence type="ECO:0000256" key="6">
    <source>
        <dbReference type="ARBA" id="ARBA00023242"/>
    </source>
</evidence>
<dbReference type="CDD" id="cd14349">
    <property type="entry name" value="UBA_CF106"/>
    <property type="match status" value="1"/>
</dbReference>
<keyword evidence="11" id="KW-1185">Reference proteome</keyword>
<feature type="compositionally biased region" description="Basic and acidic residues" evidence="8">
    <location>
        <begin position="363"/>
        <end position="373"/>
    </location>
</feature>
<evidence type="ECO:0000313" key="11">
    <source>
        <dbReference type="Proteomes" id="UP001153269"/>
    </source>
</evidence>
<proteinExistence type="predicted"/>
<organism evidence="10 11">
    <name type="scientific">Pleuronectes platessa</name>
    <name type="common">European plaice</name>
    <dbReference type="NCBI Taxonomy" id="8262"/>
    <lineage>
        <taxon>Eukaryota</taxon>
        <taxon>Metazoa</taxon>
        <taxon>Chordata</taxon>
        <taxon>Craniata</taxon>
        <taxon>Vertebrata</taxon>
        <taxon>Euteleostomi</taxon>
        <taxon>Actinopterygii</taxon>
        <taxon>Neopterygii</taxon>
        <taxon>Teleostei</taxon>
        <taxon>Neoteleostei</taxon>
        <taxon>Acanthomorphata</taxon>
        <taxon>Carangaria</taxon>
        <taxon>Pleuronectiformes</taxon>
        <taxon>Pleuronectoidei</taxon>
        <taxon>Pleuronectidae</taxon>
        <taxon>Pleuronectes</taxon>
    </lineage>
</organism>
<evidence type="ECO:0000256" key="7">
    <source>
        <dbReference type="ARBA" id="ARBA00070744"/>
    </source>
</evidence>
<comment type="caution">
    <text evidence="10">The sequence shown here is derived from an EMBL/GenBank/DDBJ whole genome shotgun (WGS) entry which is preliminary data.</text>
</comment>
<accession>A0A9N7V0C5</accession>
<sequence>MQPGHKNVSSSLKPSCRRTQPTEPGQNCAQTRCFYTSVTSSTMFHAQIQSSHTKPAQTEARAGAERLGSALGDARAAAASDTVPPLVPCALPLVVVELAVMADEASDRTERGIPRLSSSYSLPVPVLPPRPHAPRVSAAGQPPPMEGTDMDVDAELMQKFSCMGTTDKDVLISEFQRLLGFQLNPAGCAFFLDMTNWNLQAAIGAYYDFESPNVNTPSMSFVEDVTIGEGESVPPDTPFTKTWRIQNTGAEAWPPGVCLKYIGGDQFGHVNTVMVKSLDPQEISDVSVQMRSPTTPGMYQGQWRMCTATGLFYGDVIWVILSVEVGGLLGVTQQLSSFETEFNTQPQRNVQGDFNPFASPQKNKHDATDDSFREPGGGWERTQEPIQQDQNGLSHNAVNRASNGLQTNLSVVTYGQGIHGPFPFGQS</sequence>
<dbReference type="GO" id="GO:0016236">
    <property type="term" value="P:macroautophagy"/>
    <property type="evidence" value="ECO:0007669"/>
    <property type="project" value="TreeGrafter"/>
</dbReference>
<keyword evidence="6" id="KW-0539">Nucleus</keyword>
<dbReference type="GO" id="GO:0000407">
    <property type="term" value="C:phagophore assembly site"/>
    <property type="evidence" value="ECO:0007669"/>
    <property type="project" value="TreeGrafter"/>
</dbReference>
<comment type="subcellular location">
    <subcellularLocation>
        <location evidence="2">Cytoplasm</location>
    </subcellularLocation>
    <subcellularLocation>
        <location evidence="1">Nucleus</location>
    </subcellularLocation>
</comment>
<dbReference type="Pfam" id="PF14555">
    <property type="entry name" value="UBA_4"/>
    <property type="match status" value="1"/>
</dbReference>
<dbReference type="FunFam" id="1.10.8.10:FF:000015">
    <property type="entry name" value="Chromosome 6 C6orf106 homolog"/>
    <property type="match status" value="1"/>
</dbReference>
<evidence type="ECO:0000256" key="5">
    <source>
        <dbReference type="ARBA" id="ARBA00022859"/>
    </source>
</evidence>
<dbReference type="InterPro" id="IPR013783">
    <property type="entry name" value="Ig-like_fold"/>
</dbReference>
<dbReference type="Gene3D" id="1.10.8.10">
    <property type="entry name" value="DNA helicase RuvA subunit, C-terminal domain"/>
    <property type="match status" value="1"/>
</dbReference>
<dbReference type="Proteomes" id="UP001153269">
    <property type="component" value="Unassembled WGS sequence"/>
</dbReference>
<evidence type="ECO:0000256" key="8">
    <source>
        <dbReference type="SAM" id="MobiDB-lite"/>
    </source>
</evidence>
<feature type="region of interest" description="Disordered" evidence="8">
    <location>
        <begin position="347"/>
        <end position="390"/>
    </location>
</feature>
<evidence type="ECO:0000256" key="3">
    <source>
        <dbReference type="ARBA" id="ARBA00022490"/>
    </source>
</evidence>
<feature type="domain" description="Nbr1 FW" evidence="9">
    <location>
        <begin position="226"/>
        <end position="323"/>
    </location>
</feature>
<dbReference type="InterPro" id="IPR032350">
    <property type="entry name" value="Nbr1_FW"/>
</dbReference>
<dbReference type="PANTHER" id="PTHR20930">
    <property type="entry name" value="OVARIAN CARCINOMA ANTIGEN CA125-RELATED"/>
    <property type="match status" value="1"/>
</dbReference>
<protein>
    <recommendedName>
        <fullName evidence="7">Protein ILRUN</fullName>
    </recommendedName>
</protein>
<keyword evidence="3" id="KW-0963">Cytoplasm</keyword>
<feature type="compositionally biased region" description="Polar residues" evidence="8">
    <location>
        <begin position="7"/>
        <end position="27"/>
    </location>
</feature>
<dbReference type="InterPro" id="IPR039517">
    <property type="entry name" value="C6orf106_UBA-like"/>
</dbReference>
<feature type="region of interest" description="Disordered" evidence="8">
    <location>
        <begin position="1"/>
        <end position="27"/>
    </location>
</feature>
<feature type="region of interest" description="Disordered" evidence="8">
    <location>
        <begin position="124"/>
        <end position="143"/>
    </location>
</feature>
<dbReference type="GO" id="GO:0005634">
    <property type="term" value="C:nucleus"/>
    <property type="evidence" value="ECO:0007669"/>
    <property type="project" value="UniProtKB-SubCell"/>
</dbReference>
<reference evidence="10" key="1">
    <citation type="submission" date="2020-03" db="EMBL/GenBank/DDBJ databases">
        <authorList>
            <person name="Weist P."/>
        </authorList>
    </citation>
    <scope>NUCLEOTIDE SEQUENCE</scope>
</reference>
<dbReference type="PANTHER" id="PTHR20930:SF0">
    <property type="entry name" value="PROTEIN ILRUN"/>
    <property type="match status" value="1"/>
</dbReference>
<dbReference type="GO" id="GO:0045087">
    <property type="term" value="P:innate immune response"/>
    <property type="evidence" value="ECO:0007669"/>
    <property type="project" value="UniProtKB-KW"/>
</dbReference>
<dbReference type="SUPFAM" id="SSF46934">
    <property type="entry name" value="UBA-like"/>
    <property type="match status" value="1"/>
</dbReference>
<dbReference type="AlphaFoldDB" id="A0A9N7V0C5"/>
<dbReference type="Gene3D" id="2.60.40.10">
    <property type="entry name" value="Immunoglobulins"/>
    <property type="match status" value="1"/>
</dbReference>
<dbReference type="GO" id="GO:0043130">
    <property type="term" value="F:ubiquitin binding"/>
    <property type="evidence" value="ECO:0007669"/>
    <property type="project" value="TreeGrafter"/>
</dbReference>
<feature type="compositionally biased region" description="Polar residues" evidence="8">
    <location>
        <begin position="47"/>
        <end position="56"/>
    </location>
</feature>
<dbReference type="FunFam" id="2.60.40.10:FF:000289">
    <property type="entry name" value="Chromosome 6 open reading frame 106"/>
    <property type="match status" value="1"/>
</dbReference>
<evidence type="ECO:0000256" key="2">
    <source>
        <dbReference type="ARBA" id="ARBA00004496"/>
    </source>
</evidence>
<keyword evidence="5" id="KW-0391">Immunity</keyword>
<dbReference type="EMBL" id="CADEAL010002484">
    <property type="protein sequence ID" value="CAB1440670.1"/>
    <property type="molecule type" value="Genomic_DNA"/>
</dbReference>
<feature type="region of interest" description="Disordered" evidence="8">
    <location>
        <begin position="47"/>
        <end position="67"/>
    </location>
</feature>